<evidence type="ECO:0000313" key="2">
    <source>
        <dbReference type="EMBL" id="GGR65981.1"/>
    </source>
</evidence>
<reference evidence="2" key="2">
    <citation type="submission" date="2020-09" db="EMBL/GenBank/DDBJ databases">
        <authorList>
            <person name="Sun Q."/>
            <person name="Ohkuma M."/>
        </authorList>
    </citation>
    <scope>NUCLEOTIDE SEQUENCE</scope>
    <source>
        <strain evidence="2">JCM 4386</strain>
    </source>
</reference>
<keyword evidence="3" id="KW-1185">Reference proteome</keyword>
<accession>A0A918FPU8</accession>
<dbReference type="EMBL" id="BMTL01000001">
    <property type="protein sequence ID" value="GGR65981.1"/>
    <property type="molecule type" value="Genomic_DNA"/>
</dbReference>
<protein>
    <submittedName>
        <fullName evidence="2">Uncharacterized protein</fullName>
    </submittedName>
</protein>
<dbReference type="Proteomes" id="UP000606194">
    <property type="component" value="Unassembled WGS sequence"/>
</dbReference>
<proteinExistence type="predicted"/>
<comment type="caution">
    <text evidence="2">The sequence shown here is derived from an EMBL/GenBank/DDBJ whole genome shotgun (WGS) entry which is preliminary data.</text>
</comment>
<organism evidence="2 3">
    <name type="scientific">Streptomyces humidus</name>
    <dbReference type="NCBI Taxonomy" id="52259"/>
    <lineage>
        <taxon>Bacteria</taxon>
        <taxon>Bacillati</taxon>
        <taxon>Actinomycetota</taxon>
        <taxon>Actinomycetes</taxon>
        <taxon>Kitasatosporales</taxon>
        <taxon>Streptomycetaceae</taxon>
        <taxon>Streptomyces</taxon>
    </lineage>
</organism>
<reference evidence="2" key="1">
    <citation type="journal article" date="2014" name="Int. J. Syst. Evol. Microbiol.">
        <title>Complete genome sequence of Corynebacterium casei LMG S-19264T (=DSM 44701T), isolated from a smear-ripened cheese.</title>
        <authorList>
            <consortium name="US DOE Joint Genome Institute (JGI-PGF)"/>
            <person name="Walter F."/>
            <person name="Albersmeier A."/>
            <person name="Kalinowski J."/>
            <person name="Ruckert C."/>
        </authorList>
    </citation>
    <scope>NUCLEOTIDE SEQUENCE</scope>
    <source>
        <strain evidence="2">JCM 4386</strain>
    </source>
</reference>
<feature type="region of interest" description="Disordered" evidence="1">
    <location>
        <begin position="22"/>
        <end position="71"/>
    </location>
</feature>
<dbReference type="AlphaFoldDB" id="A0A918FPU8"/>
<evidence type="ECO:0000313" key="3">
    <source>
        <dbReference type="Proteomes" id="UP000606194"/>
    </source>
</evidence>
<sequence>MFRTSLMSRASLMCRTFRTFGADASEPQGRERTMRTAGDSRASNRTRTEEMLNPTDVGAHRGGAHRGGVFQGAQVHGPRAWGSWVSEALLPRLAADRRVA</sequence>
<gene>
    <name evidence="2" type="ORF">GCM10010269_00680</name>
</gene>
<name>A0A918FPU8_9ACTN</name>
<evidence type="ECO:0000256" key="1">
    <source>
        <dbReference type="SAM" id="MobiDB-lite"/>
    </source>
</evidence>